<dbReference type="PANTHER" id="PTHR30273">
    <property type="entry name" value="PERIPLASMIC SIGNAL SENSOR AND SIGMA FACTOR ACTIVATOR FECR-RELATED"/>
    <property type="match status" value="1"/>
</dbReference>
<dbReference type="AlphaFoldDB" id="A0A1I6M9B6"/>
<dbReference type="Pfam" id="PF13490">
    <property type="entry name" value="zf-HC2"/>
    <property type="match status" value="1"/>
</dbReference>
<dbReference type="EMBL" id="FOZL01000001">
    <property type="protein sequence ID" value="SFS12330.1"/>
    <property type="molecule type" value="Genomic_DNA"/>
</dbReference>
<dbReference type="GO" id="GO:0016989">
    <property type="term" value="F:sigma factor antagonist activity"/>
    <property type="evidence" value="ECO:0007669"/>
    <property type="project" value="TreeGrafter"/>
</dbReference>
<feature type="domain" description="FecR protein" evidence="1">
    <location>
        <begin position="182"/>
        <end position="272"/>
    </location>
</feature>
<dbReference type="Pfam" id="PF04773">
    <property type="entry name" value="FecR"/>
    <property type="match status" value="1"/>
</dbReference>
<dbReference type="InterPro" id="IPR027383">
    <property type="entry name" value="Znf_put"/>
</dbReference>
<dbReference type="Proteomes" id="UP000199024">
    <property type="component" value="Unassembled WGS sequence"/>
</dbReference>
<sequence>MRHDSESLLETAIQSIHAAEPDATQVSASAQRVADRLGIESTRSLDFSASSAIESCADVQGLLGSYRAGTLSAARTLLIQAHLRECGECHRTYHGGLGSTGLDWSAPHASRALTWSFRLPRWAIAPALAVLALTFVLYRAFWQVPPGVRAEVVSIDGSASRISDAGDAPIAAGDTLHEGEHLRTSGGAHAVLRLSDGSTVEVNERSVLSVGARGRNMTVAVDNGAVIVQAAKRTAGHLYVKTPDCRVAVTGTVFSVNAGIKGSRVAVLEGTVHVTHGGLETLMHAGDQVSTNDNLSSEPVDRQIAWSRNLDTYLPLLAQFGTLQHRIDQIPTPPLRYTSDLLGRVPANTLLYVSIPNLGNFLSEANNIFHDQLKQSPALQQWWESGAHHNTAQLDALVNQLHQVSEYLGDEVVVAGVQQPESPRPNPGFAIVADLQRGGLGDVLRVTAPAIVVFDEASLATAPTQDRPGLFALVRQHEAVFSSSVTVLRQMNAQLNGNASSFAAGDFGQQIAAAYSRGAGIILAADLHQMLHTVSERGRDTPSTQNALQSSGMDSVRYLIAEHRERNGLPDNHVNLQFAGARQGAASWLAGPAPIGSLEFVTPNAAIAVAFLSKDPVAIADDMMKMARPSGASASSGWSEEEAKLQISVRNDLAANLGGDFLMSLDGAVLPSPAWKAVVEVRNAEQLERTLERLADAMRSQPGGNHAHDIAIHTSQSNGQTFYSIDDVASGAAMAHYTFADGYMILAPHRALLLQALQAHASGNSLARSAAFKALLPKDENANYSALVYQNIGPVLTPLLSHVSGESAQALTQLAADGRPTAICAWGKENNIEAASNSHLFGFDLLALEALVHPGNKRSGVSVRE</sequence>
<reference evidence="3 4" key="1">
    <citation type="submission" date="2016-10" db="EMBL/GenBank/DDBJ databases">
        <authorList>
            <person name="de Groot N.N."/>
        </authorList>
    </citation>
    <scope>NUCLEOTIDE SEQUENCE [LARGE SCALE GENOMIC DNA]</scope>
    <source>
        <strain evidence="3 4">DSM 21001</strain>
    </source>
</reference>
<dbReference type="InterPro" id="IPR012373">
    <property type="entry name" value="Ferrdict_sens_TM"/>
</dbReference>
<feature type="domain" description="Putative zinc-finger" evidence="2">
    <location>
        <begin position="56"/>
        <end position="90"/>
    </location>
</feature>
<dbReference type="RefSeq" id="WP_175528967.1">
    <property type="nucleotide sequence ID" value="NZ_FOZL01000001.1"/>
</dbReference>
<evidence type="ECO:0000313" key="4">
    <source>
        <dbReference type="Proteomes" id="UP000199024"/>
    </source>
</evidence>
<keyword evidence="4" id="KW-1185">Reference proteome</keyword>
<dbReference type="Gene3D" id="2.60.120.1440">
    <property type="match status" value="1"/>
</dbReference>
<gene>
    <name evidence="3" type="ORF">SAMN05421771_2102</name>
</gene>
<name>A0A1I6M9B6_9BACT</name>
<protein>
    <submittedName>
        <fullName evidence="3">FecR family protein</fullName>
    </submittedName>
</protein>
<proteinExistence type="predicted"/>
<organism evidence="3 4">
    <name type="scientific">Granulicella pectinivorans</name>
    <dbReference type="NCBI Taxonomy" id="474950"/>
    <lineage>
        <taxon>Bacteria</taxon>
        <taxon>Pseudomonadati</taxon>
        <taxon>Acidobacteriota</taxon>
        <taxon>Terriglobia</taxon>
        <taxon>Terriglobales</taxon>
        <taxon>Acidobacteriaceae</taxon>
        <taxon>Granulicella</taxon>
    </lineage>
</organism>
<dbReference type="PANTHER" id="PTHR30273:SF2">
    <property type="entry name" value="PROTEIN FECR"/>
    <property type="match status" value="1"/>
</dbReference>
<evidence type="ECO:0000259" key="2">
    <source>
        <dbReference type="Pfam" id="PF13490"/>
    </source>
</evidence>
<dbReference type="InterPro" id="IPR006860">
    <property type="entry name" value="FecR"/>
</dbReference>
<dbReference type="STRING" id="474950.SAMN05421771_2102"/>
<evidence type="ECO:0000313" key="3">
    <source>
        <dbReference type="EMBL" id="SFS12330.1"/>
    </source>
</evidence>
<accession>A0A1I6M9B6</accession>
<evidence type="ECO:0000259" key="1">
    <source>
        <dbReference type="Pfam" id="PF04773"/>
    </source>
</evidence>